<organism evidence="8 9">
    <name type="scientific">Christiangramia antarctica</name>
    <dbReference type="NCBI Taxonomy" id="2058158"/>
    <lineage>
        <taxon>Bacteria</taxon>
        <taxon>Pseudomonadati</taxon>
        <taxon>Bacteroidota</taxon>
        <taxon>Flavobacteriia</taxon>
        <taxon>Flavobacteriales</taxon>
        <taxon>Flavobacteriaceae</taxon>
        <taxon>Christiangramia</taxon>
    </lineage>
</organism>
<keyword evidence="9" id="KW-1185">Reference proteome</keyword>
<evidence type="ECO:0000256" key="5">
    <source>
        <dbReference type="ARBA" id="ARBA00023237"/>
    </source>
</evidence>
<keyword evidence="4" id="KW-0472">Membrane</keyword>
<dbReference type="RefSeq" id="WP_251742241.1">
    <property type="nucleotide sequence ID" value="NZ_JBHUOJ010000041.1"/>
</dbReference>
<evidence type="ECO:0000313" key="9">
    <source>
        <dbReference type="Proteomes" id="UP001597438"/>
    </source>
</evidence>
<dbReference type="CDD" id="cd08977">
    <property type="entry name" value="SusD"/>
    <property type="match status" value="1"/>
</dbReference>
<protein>
    <submittedName>
        <fullName evidence="8">RagB/SusD family nutrient uptake outer membrane protein</fullName>
    </submittedName>
</protein>
<evidence type="ECO:0000256" key="3">
    <source>
        <dbReference type="ARBA" id="ARBA00022729"/>
    </source>
</evidence>
<gene>
    <name evidence="8" type="ORF">ACFSYS_19555</name>
</gene>
<evidence type="ECO:0000259" key="6">
    <source>
        <dbReference type="Pfam" id="PF07980"/>
    </source>
</evidence>
<dbReference type="EMBL" id="JBHUOJ010000041">
    <property type="protein sequence ID" value="MFD2835498.1"/>
    <property type="molecule type" value="Genomic_DNA"/>
</dbReference>
<evidence type="ECO:0000256" key="4">
    <source>
        <dbReference type="ARBA" id="ARBA00023136"/>
    </source>
</evidence>
<name>A0ABW5XDK1_9FLAO</name>
<comment type="subcellular location">
    <subcellularLocation>
        <location evidence="1">Cell outer membrane</location>
    </subcellularLocation>
</comment>
<dbReference type="InterPro" id="IPR012944">
    <property type="entry name" value="SusD_RagB_dom"/>
</dbReference>
<dbReference type="InterPro" id="IPR033985">
    <property type="entry name" value="SusD-like_N"/>
</dbReference>
<dbReference type="SUPFAM" id="SSF48452">
    <property type="entry name" value="TPR-like"/>
    <property type="match status" value="1"/>
</dbReference>
<comment type="caution">
    <text evidence="8">The sequence shown here is derived from an EMBL/GenBank/DDBJ whole genome shotgun (WGS) entry which is preliminary data.</text>
</comment>
<feature type="domain" description="RagB/SusD" evidence="6">
    <location>
        <begin position="266"/>
        <end position="517"/>
    </location>
</feature>
<sequence length="517" mass="59004">MKNQGFLYAILFSGLFLLNGCVKEDDLVQSDPNVKTTESFWENDNDALLGINATYGSLLTDGTYMRSTPLLLDLKGDDSRSQSPWGAMFNVGRFNSSIADAAIYGWAFETYYQGIYRANQVLENVPNIEMEDEALKERILGQAYFLRALYLFHAVKLFKNVPLPTNTDIYHEQKSMEEGWAQIMDDLNKAAEMLPVSYDDVSGRDAGEVGRATRGAALAYLGKAQLFNQEFEAAKGNFKKVIDLGIYSLVPNYKDNFTSENENNSESIFEIQFSRDAGGVDLGWGGAPQSAWGKTSARAITYAPRGFGWTDVQPTQTLFEEFMKEKTINDETDPRLNVTIAWNDPDGYSLYGQDFATFYAANPSDLNALFVNKYQNSYGDRENEFDWRSGINERIMRYADVLLMYAETLNETGDTDGAYTYVQMVRDRVNLPDLREIKPNMTKQEMFEQIAHERFLELALEGHRFDDIRRWGWLDTRLDWLVERDPEFETYSDGREYFPIPQTEVDNNPGTVQNPGY</sequence>
<evidence type="ECO:0000313" key="8">
    <source>
        <dbReference type="EMBL" id="MFD2835498.1"/>
    </source>
</evidence>
<dbReference type="Proteomes" id="UP001597438">
    <property type="component" value="Unassembled WGS sequence"/>
</dbReference>
<dbReference type="Pfam" id="PF14322">
    <property type="entry name" value="SusD-like_3"/>
    <property type="match status" value="1"/>
</dbReference>
<reference evidence="9" key="1">
    <citation type="journal article" date="2019" name="Int. J. Syst. Evol. Microbiol.">
        <title>The Global Catalogue of Microorganisms (GCM) 10K type strain sequencing project: providing services to taxonomists for standard genome sequencing and annotation.</title>
        <authorList>
            <consortium name="The Broad Institute Genomics Platform"/>
            <consortium name="The Broad Institute Genome Sequencing Center for Infectious Disease"/>
            <person name="Wu L."/>
            <person name="Ma J."/>
        </authorList>
    </citation>
    <scope>NUCLEOTIDE SEQUENCE [LARGE SCALE GENOMIC DNA]</scope>
    <source>
        <strain evidence="9">KCTC 52925</strain>
    </source>
</reference>
<accession>A0ABW5XDK1</accession>
<keyword evidence="3" id="KW-0732">Signal</keyword>
<comment type="similarity">
    <text evidence="2">Belongs to the SusD family.</text>
</comment>
<evidence type="ECO:0000259" key="7">
    <source>
        <dbReference type="Pfam" id="PF14322"/>
    </source>
</evidence>
<proteinExistence type="inferred from homology"/>
<dbReference type="Gene3D" id="1.25.40.390">
    <property type="match status" value="1"/>
</dbReference>
<feature type="domain" description="SusD-like N-terminal" evidence="7">
    <location>
        <begin position="100"/>
        <end position="223"/>
    </location>
</feature>
<evidence type="ECO:0000256" key="1">
    <source>
        <dbReference type="ARBA" id="ARBA00004442"/>
    </source>
</evidence>
<keyword evidence="5" id="KW-0998">Cell outer membrane</keyword>
<dbReference type="Pfam" id="PF07980">
    <property type="entry name" value="SusD_RagB"/>
    <property type="match status" value="1"/>
</dbReference>
<dbReference type="InterPro" id="IPR011990">
    <property type="entry name" value="TPR-like_helical_dom_sf"/>
</dbReference>
<evidence type="ECO:0000256" key="2">
    <source>
        <dbReference type="ARBA" id="ARBA00006275"/>
    </source>
</evidence>